<evidence type="ECO:0000256" key="8">
    <source>
        <dbReference type="SAM" id="MobiDB-lite"/>
    </source>
</evidence>
<organism evidence="10 11">
    <name type="scientific">Holothuria leucospilota</name>
    <name type="common">Black long sea cucumber</name>
    <name type="synonym">Mertensiothuria leucospilota</name>
    <dbReference type="NCBI Taxonomy" id="206669"/>
    <lineage>
        <taxon>Eukaryota</taxon>
        <taxon>Metazoa</taxon>
        <taxon>Echinodermata</taxon>
        <taxon>Eleutherozoa</taxon>
        <taxon>Echinozoa</taxon>
        <taxon>Holothuroidea</taxon>
        <taxon>Aspidochirotacea</taxon>
        <taxon>Aspidochirotida</taxon>
        <taxon>Holothuriidae</taxon>
        <taxon>Holothuria</taxon>
    </lineage>
</organism>
<comment type="similarity">
    <text evidence="2">Belongs to the VPS37 family.</text>
</comment>
<dbReference type="Pfam" id="PF07200">
    <property type="entry name" value="Mod_r"/>
    <property type="match status" value="1"/>
</dbReference>
<feature type="compositionally biased region" description="Low complexity" evidence="8">
    <location>
        <begin position="229"/>
        <end position="240"/>
    </location>
</feature>
<evidence type="ECO:0000256" key="2">
    <source>
        <dbReference type="ARBA" id="ARBA00007617"/>
    </source>
</evidence>
<evidence type="ECO:0000256" key="1">
    <source>
        <dbReference type="ARBA" id="ARBA00004633"/>
    </source>
</evidence>
<keyword evidence="4" id="KW-0967">Endosome</keyword>
<dbReference type="GO" id="GO:0031902">
    <property type="term" value="C:late endosome membrane"/>
    <property type="evidence" value="ECO:0007669"/>
    <property type="project" value="UniProtKB-SubCell"/>
</dbReference>
<sequence>MDIQFPLVQHMNKDDLQAFLDDDEKVNLMVADNELVTSKKQEKEMIIVESQSIADFNLSNESSLQEGRQRLLNLYEENRNVRAIYETNKRKLDEYAGKYSLEAAQKILETSATKQEEDSEQEIADNFMNGEMSVDDFLQAFQICRHNAHMQRIKADKMNDLIGQLKKRDFHQVTSPPMTARPAPPVPAPRESPIAYRSPVYQNVPPPLRFPKPPLAVPRNMPMYRPGVPQGQVMPPQYGPQNGGIQYY</sequence>
<name>A0A9Q1CEA3_HOLLE</name>
<dbReference type="GO" id="GO:0000813">
    <property type="term" value="C:ESCRT I complex"/>
    <property type="evidence" value="ECO:0007669"/>
    <property type="project" value="TreeGrafter"/>
</dbReference>
<feature type="domain" description="VPS37 C-terminal" evidence="9">
    <location>
        <begin position="82"/>
        <end position="172"/>
    </location>
</feature>
<comment type="caution">
    <text evidence="10">The sequence shown here is derived from an EMBL/GenBank/DDBJ whole genome shotgun (WGS) entry which is preliminary data.</text>
</comment>
<keyword evidence="3 7" id="KW-0813">Transport</keyword>
<dbReference type="GO" id="GO:0043162">
    <property type="term" value="P:ubiquitin-dependent protein catabolic process via the multivesicular body sorting pathway"/>
    <property type="evidence" value="ECO:0007669"/>
    <property type="project" value="TreeGrafter"/>
</dbReference>
<dbReference type="PROSITE" id="PS51314">
    <property type="entry name" value="VPS37_C"/>
    <property type="match status" value="1"/>
</dbReference>
<dbReference type="InterPro" id="IPR009851">
    <property type="entry name" value="Mod_r"/>
</dbReference>
<dbReference type="Proteomes" id="UP001152320">
    <property type="component" value="Chromosome 4"/>
</dbReference>
<feature type="region of interest" description="Disordered" evidence="8">
    <location>
        <begin position="229"/>
        <end position="248"/>
    </location>
</feature>
<evidence type="ECO:0000313" key="10">
    <source>
        <dbReference type="EMBL" id="KAJ8042949.1"/>
    </source>
</evidence>
<dbReference type="PANTHER" id="PTHR13678:SF27">
    <property type="entry name" value="LD45836P"/>
    <property type="match status" value="1"/>
</dbReference>
<protein>
    <submittedName>
        <fullName evidence="10">Vacuolar protein sorting-associated protein 37B</fullName>
    </submittedName>
</protein>
<gene>
    <name evidence="10" type="ORF">HOLleu_09845</name>
</gene>
<dbReference type="GO" id="GO:0006612">
    <property type="term" value="P:protein targeting to membrane"/>
    <property type="evidence" value="ECO:0007669"/>
    <property type="project" value="TreeGrafter"/>
</dbReference>
<evidence type="ECO:0000256" key="7">
    <source>
        <dbReference type="PROSITE-ProRule" id="PRU00646"/>
    </source>
</evidence>
<evidence type="ECO:0000313" key="11">
    <source>
        <dbReference type="Proteomes" id="UP001152320"/>
    </source>
</evidence>
<comment type="function">
    <text evidence="6">Component of the ESCRT-I complex, a regulator of vesicular trafficking process. Required for the sorting of endocytic ubiquitinated cargos into multivesicular bodies. May be involved in cell growth and differentiation.</text>
</comment>
<evidence type="ECO:0000256" key="5">
    <source>
        <dbReference type="ARBA" id="ARBA00022927"/>
    </source>
</evidence>
<evidence type="ECO:0000256" key="4">
    <source>
        <dbReference type="ARBA" id="ARBA00022753"/>
    </source>
</evidence>
<dbReference type="GO" id="GO:0006623">
    <property type="term" value="P:protein targeting to vacuole"/>
    <property type="evidence" value="ECO:0007669"/>
    <property type="project" value="TreeGrafter"/>
</dbReference>
<evidence type="ECO:0000259" key="9">
    <source>
        <dbReference type="PROSITE" id="PS51314"/>
    </source>
</evidence>
<evidence type="ECO:0000256" key="6">
    <source>
        <dbReference type="ARBA" id="ARBA00025010"/>
    </source>
</evidence>
<dbReference type="InterPro" id="IPR029012">
    <property type="entry name" value="Helix_hairpin_bin_sf"/>
</dbReference>
<reference evidence="10" key="1">
    <citation type="submission" date="2021-10" db="EMBL/GenBank/DDBJ databases">
        <title>Tropical sea cucumber genome reveals ecological adaptation and Cuvierian tubules defense mechanism.</title>
        <authorList>
            <person name="Chen T."/>
        </authorList>
    </citation>
    <scope>NUCLEOTIDE SEQUENCE</scope>
    <source>
        <strain evidence="10">Nanhai2018</strain>
        <tissue evidence="10">Muscle</tissue>
    </source>
</reference>
<dbReference type="EMBL" id="JAIZAY010000004">
    <property type="protein sequence ID" value="KAJ8042949.1"/>
    <property type="molecule type" value="Genomic_DNA"/>
</dbReference>
<accession>A0A9Q1CEA3</accession>
<proteinExistence type="inferred from homology"/>
<keyword evidence="5 7" id="KW-0653">Protein transport</keyword>
<dbReference type="AlphaFoldDB" id="A0A9Q1CEA3"/>
<comment type="subcellular location">
    <subcellularLocation>
        <location evidence="1">Late endosome membrane</location>
        <topology evidence="1">Peripheral membrane protein</topology>
    </subcellularLocation>
</comment>
<evidence type="ECO:0000256" key="3">
    <source>
        <dbReference type="ARBA" id="ARBA00022448"/>
    </source>
</evidence>
<dbReference type="OrthoDB" id="10004364at2759"/>
<dbReference type="PANTHER" id="PTHR13678">
    <property type="entry name" value="VACUOLAR PROTEIN SORTING-ASSOCIATED PROTEIN 37"/>
    <property type="match status" value="1"/>
</dbReference>
<dbReference type="Gene3D" id="1.10.287.660">
    <property type="entry name" value="Helix hairpin bin"/>
    <property type="match status" value="1"/>
</dbReference>
<keyword evidence="11" id="KW-1185">Reference proteome</keyword>